<dbReference type="InterPro" id="IPR036188">
    <property type="entry name" value="FAD/NAD-bd_sf"/>
</dbReference>
<proteinExistence type="predicted"/>
<dbReference type="InterPro" id="IPR023166">
    <property type="entry name" value="BaiN-like_dom_sf"/>
</dbReference>
<evidence type="ECO:0000259" key="5">
    <source>
        <dbReference type="Pfam" id="PF22780"/>
    </source>
</evidence>
<dbReference type="NCBIfam" id="TIGR03862">
    <property type="entry name" value="flavo_PP4765"/>
    <property type="match status" value="1"/>
</dbReference>
<dbReference type="PRINTS" id="PR00420">
    <property type="entry name" value="RNGMNOXGNASE"/>
</dbReference>
<dbReference type="RefSeq" id="WP_144332272.1">
    <property type="nucleotide sequence ID" value="NZ_VLPL01000002.1"/>
</dbReference>
<dbReference type="SUPFAM" id="SSF51905">
    <property type="entry name" value="FAD/NAD(P)-binding domain"/>
    <property type="match status" value="1"/>
</dbReference>
<dbReference type="InterPro" id="IPR004792">
    <property type="entry name" value="BaiN-like"/>
</dbReference>
<feature type="domain" description="RsdA/BaiN/AoA(So)-like Rossmann fold-like" evidence="4">
    <location>
        <begin position="3"/>
        <end position="380"/>
    </location>
</feature>
<dbReference type="OrthoDB" id="5288829at2"/>
<sequence>MKRVLIIGGGPAGLMAATQLLKSDCEILLLDHKASVGRKFLVAGDGGFNLTHSETPSEFRDKYDSEWIRQTIRQFSNKDWIKFLKQIGVETKIGSSGKIFPADDIKPIQVLNAWKSFLEPKVQFLLNTRFVNFDHKQAVIEREGKSEKMDFDYLVLALGGKSWPVTGSDGAWTAVFEQKMIELTPFQASNSGLVLYENWLGDLEGKILKNIRVTCGNQSCSGDLVCTSYGLEGKPVYAVNGALRKMEKPVFKVDLKPQMSLEKVFEVLKKAKNPSQGLKELKLGEVAIFWIRNFVSKERFLNPKELAKAIKEFPIGIRGFRPIEEVISCAGGVSVSEISASGELNRFPNVFVAGEMIDWDAPTGGYLIQGCVSSGYVSGKAIKLSIMN</sequence>
<feature type="domain" description="RsdA/BaiN/AoA(So)-like insert" evidence="5">
    <location>
        <begin position="187"/>
        <end position="326"/>
    </location>
</feature>
<dbReference type="Gene3D" id="1.10.8.260">
    <property type="entry name" value="HI0933 insert domain-like"/>
    <property type="match status" value="1"/>
</dbReference>
<evidence type="ECO:0000256" key="1">
    <source>
        <dbReference type="ARBA" id="ARBA00001974"/>
    </source>
</evidence>
<evidence type="ECO:0000256" key="3">
    <source>
        <dbReference type="ARBA" id="ARBA00022827"/>
    </source>
</evidence>
<gene>
    <name evidence="6" type="ORF">FO442_06120</name>
</gene>
<dbReference type="Pfam" id="PF03486">
    <property type="entry name" value="HI0933_like"/>
    <property type="match status" value="1"/>
</dbReference>
<dbReference type="SUPFAM" id="SSF160996">
    <property type="entry name" value="HI0933 insert domain-like"/>
    <property type="match status" value="1"/>
</dbReference>
<dbReference type="PANTHER" id="PTHR42887">
    <property type="entry name" value="OS12G0638800 PROTEIN"/>
    <property type="match status" value="1"/>
</dbReference>
<dbReference type="PANTHER" id="PTHR42887:SF1">
    <property type="entry name" value="BLR3961 PROTEIN"/>
    <property type="match status" value="1"/>
</dbReference>
<reference evidence="6 7" key="1">
    <citation type="submission" date="2019-07" db="EMBL/GenBank/DDBJ databases">
        <authorList>
            <person name="Huq M.A."/>
        </authorList>
    </citation>
    <scope>NUCLEOTIDE SEQUENCE [LARGE SCALE GENOMIC DNA]</scope>
    <source>
        <strain evidence="6 7">MAH-3</strain>
    </source>
</reference>
<dbReference type="NCBIfam" id="TIGR00275">
    <property type="entry name" value="aminoacetone oxidase family FAD-binding enzyme"/>
    <property type="match status" value="1"/>
</dbReference>
<keyword evidence="2" id="KW-0285">Flavoprotein</keyword>
<dbReference type="Gene3D" id="2.40.30.10">
    <property type="entry name" value="Translation factors"/>
    <property type="match status" value="1"/>
</dbReference>
<organism evidence="6 7">
    <name type="scientific">Fluviicola chungangensis</name>
    <dbReference type="NCBI Taxonomy" id="2597671"/>
    <lineage>
        <taxon>Bacteria</taxon>
        <taxon>Pseudomonadati</taxon>
        <taxon>Bacteroidota</taxon>
        <taxon>Flavobacteriia</taxon>
        <taxon>Flavobacteriales</taxon>
        <taxon>Crocinitomicaceae</taxon>
        <taxon>Fluviicola</taxon>
    </lineage>
</organism>
<dbReference type="Gene3D" id="3.50.50.60">
    <property type="entry name" value="FAD/NAD(P)-binding domain"/>
    <property type="match status" value="1"/>
</dbReference>
<name>A0A556N3R8_9FLAO</name>
<comment type="caution">
    <text evidence="6">The sequence shown here is derived from an EMBL/GenBank/DDBJ whole genome shotgun (WGS) entry which is preliminary data.</text>
</comment>
<keyword evidence="7" id="KW-1185">Reference proteome</keyword>
<dbReference type="Proteomes" id="UP000316008">
    <property type="component" value="Unassembled WGS sequence"/>
</dbReference>
<accession>A0A556N3R8</accession>
<evidence type="ECO:0000313" key="7">
    <source>
        <dbReference type="Proteomes" id="UP000316008"/>
    </source>
</evidence>
<dbReference type="InterPro" id="IPR022460">
    <property type="entry name" value="Flavoprotein_PP4765"/>
</dbReference>
<keyword evidence="3" id="KW-0274">FAD</keyword>
<comment type="cofactor">
    <cofactor evidence="1">
        <name>FAD</name>
        <dbReference type="ChEBI" id="CHEBI:57692"/>
    </cofactor>
</comment>
<dbReference type="InterPro" id="IPR055178">
    <property type="entry name" value="RsdA/BaiN/AoA(So)-like_dom"/>
</dbReference>
<dbReference type="Pfam" id="PF22780">
    <property type="entry name" value="HI0933_like_1st"/>
    <property type="match status" value="1"/>
</dbReference>
<evidence type="ECO:0000259" key="4">
    <source>
        <dbReference type="Pfam" id="PF03486"/>
    </source>
</evidence>
<evidence type="ECO:0000256" key="2">
    <source>
        <dbReference type="ARBA" id="ARBA00022630"/>
    </source>
</evidence>
<dbReference type="AlphaFoldDB" id="A0A556N3R8"/>
<protein>
    <submittedName>
        <fullName evidence="6">TIGR03862 family flavoprotein</fullName>
    </submittedName>
</protein>
<dbReference type="EMBL" id="VLPL01000002">
    <property type="protein sequence ID" value="TSJ46735.1"/>
    <property type="molecule type" value="Genomic_DNA"/>
</dbReference>
<evidence type="ECO:0000313" key="6">
    <source>
        <dbReference type="EMBL" id="TSJ46735.1"/>
    </source>
</evidence>
<dbReference type="InterPro" id="IPR057661">
    <property type="entry name" value="RsdA/BaiN/AoA(So)_Rossmann"/>
</dbReference>